<feature type="transmembrane region" description="Helical" evidence="3">
    <location>
        <begin position="6"/>
        <end position="24"/>
    </location>
</feature>
<keyword evidence="3" id="KW-0812">Transmembrane</keyword>
<evidence type="ECO:0000259" key="4">
    <source>
        <dbReference type="Pfam" id="PF00149"/>
    </source>
</evidence>
<comment type="caution">
    <text evidence="5">The sequence shown here is derived from an EMBL/GenBank/DDBJ whole genome shotgun (WGS) entry which is preliminary data.</text>
</comment>
<dbReference type="PANTHER" id="PTHR31302">
    <property type="entry name" value="TRANSMEMBRANE PROTEIN WITH METALLOPHOSPHOESTERASE DOMAIN-RELATED"/>
    <property type="match status" value="1"/>
</dbReference>
<feature type="transmembrane region" description="Helical" evidence="3">
    <location>
        <begin position="36"/>
        <end position="58"/>
    </location>
</feature>
<keyword evidence="3" id="KW-1133">Transmembrane helix</keyword>
<keyword evidence="6" id="KW-1185">Reference proteome</keyword>
<dbReference type="InterPro" id="IPR051158">
    <property type="entry name" value="Metallophosphoesterase_sf"/>
</dbReference>
<sequence>MRGMFFINFMIILTVVSVLSVILWNYLRRGRHMGRWILGTVVLSAAGAAILSAYSQAYSGGSSLIPLLHAGALGSVSWFLLFMLVFPVLLAVALPVTVYRLITWWKRSNPTGQAPAPAASGMSRRDFLKDAMFVIPAAGIATSALGNVVGEEYLSLTKEKLSFPNLPDYLEGYRIGQLSDTHIGHFFSTEDLETSIRRVAAEKVNRLEITGDLIDEISRLPECRDVLNRTASLFPDGIDFCYGNHEYYRGLAAITAMLEETPVRILRNSHFCASPGGGKGLAGCSGNDQTPFYIAGADFSFAPVGPLYDAERKRYMEATLAGIPDGAFTILLAHHPDFFDEAFARHLPLTMSGHTHGAQFAPIGPIVQAVGFKYLRGLYQQGNSYGYVNRGTGHWLPFRVLCSREVTVYELTRT</sequence>
<dbReference type="InterPro" id="IPR029052">
    <property type="entry name" value="Metallo-depent_PP-like"/>
</dbReference>
<accession>A0ABR6VF32</accession>
<evidence type="ECO:0000313" key="5">
    <source>
        <dbReference type="EMBL" id="MBC3535658.1"/>
    </source>
</evidence>
<protein>
    <submittedName>
        <fullName evidence="5">Tat (Twin-arginine translocation) pathway signal sequence</fullName>
    </submittedName>
</protein>
<feature type="domain" description="Calcineurin-like phosphoesterase" evidence="4">
    <location>
        <begin position="174"/>
        <end position="356"/>
    </location>
</feature>
<evidence type="ECO:0000256" key="3">
    <source>
        <dbReference type="SAM" id="Phobius"/>
    </source>
</evidence>
<evidence type="ECO:0000256" key="2">
    <source>
        <dbReference type="ARBA" id="ARBA00022801"/>
    </source>
</evidence>
<keyword evidence="2" id="KW-0378">Hydrolase</keyword>
<keyword evidence="1" id="KW-0479">Metal-binding</keyword>
<keyword evidence="3" id="KW-0472">Membrane</keyword>
<dbReference type="InterPro" id="IPR004843">
    <property type="entry name" value="Calcineurin-like_PHP"/>
</dbReference>
<feature type="transmembrane region" description="Helical" evidence="3">
    <location>
        <begin position="78"/>
        <end position="99"/>
    </location>
</feature>
<evidence type="ECO:0000313" key="6">
    <source>
        <dbReference type="Proteomes" id="UP000606870"/>
    </source>
</evidence>
<dbReference type="EMBL" id="JACOGK010000001">
    <property type="protein sequence ID" value="MBC3535658.1"/>
    <property type="molecule type" value="Genomic_DNA"/>
</dbReference>
<dbReference type="Pfam" id="PF00149">
    <property type="entry name" value="Metallophos"/>
    <property type="match status" value="1"/>
</dbReference>
<organism evidence="5 6">
    <name type="scientific">Megasphaera hominis</name>
    <dbReference type="NCBI Taxonomy" id="159836"/>
    <lineage>
        <taxon>Bacteria</taxon>
        <taxon>Bacillati</taxon>
        <taxon>Bacillota</taxon>
        <taxon>Negativicutes</taxon>
        <taxon>Veillonellales</taxon>
        <taxon>Veillonellaceae</taxon>
        <taxon>Megasphaera</taxon>
    </lineage>
</organism>
<proteinExistence type="predicted"/>
<gene>
    <name evidence="5" type="ORF">H8J70_00050</name>
</gene>
<dbReference type="PANTHER" id="PTHR31302:SF31">
    <property type="entry name" value="PHOSPHODIESTERASE YAEI"/>
    <property type="match status" value="1"/>
</dbReference>
<dbReference type="SUPFAM" id="SSF56300">
    <property type="entry name" value="Metallo-dependent phosphatases"/>
    <property type="match status" value="1"/>
</dbReference>
<dbReference type="Gene3D" id="3.60.21.10">
    <property type="match status" value="1"/>
</dbReference>
<reference evidence="5 6" key="1">
    <citation type="submission" date="2020-08" db="EMBL/GenBank/DDBJ databases">
        <authorList>
            <person name="Liu C."/>
            <person name="Sun Q."/>
        </authorList>
    </citation>
    <scope>NUCLEOTIDE SEQUENCE [LARGE SCALE GENOMIC DNA]</scope>
    <source>
        <strain evidence="5 6">NSJ-59</strain>
    </source>
</reference>
<dbReference type="Proteomes" id="UP000606870">
    <property type="component" value="Unassembled WGS sequence"/>
</dbReference>
<evidence type="ECO:0000256" key="1">
    <source>
        <dbReference type="ARBA" id="ARBA00022723"/>
    </source>
</evidence>
<name>A0ABR6VF32_9FIRM</name>
<feature type="transmembrane region" description="Helical" evidence="3">
    <location>
        <begin position="131"/>
        <end position="150"/>
    </location>
</feature>